<reference evidence="1 2" key="1">
    <citation type="journal article" date="2016" name="Fungal Biol.">
        <title>The genome of Xylona heveae provides a window into fungal endophytism.</title>
        <authorList>
            <person name="Gazis R."/>
            <person name="Kuo A."/>
            <person name="Riley R."/>
            <person name="LaButti K."/>
            <person name="Lipzen A."/>
            <person name="Lin J."/>
            <person name="Amirebrahimi M."/>
            <person name="Hesse C.N."/>
            <person name="Spatafora J.W."/>
            <person name="Henrissat B."/>
            <person name="Hainaut M."/>
            <person name="Grigoriev I.V."/>
            <person name="Hibbett D.S."/>
        </authorList>
    </citation>
    <scope>NUCLEOTIDE SEQUENCE [LARGE SCALE GENOMIC DNA]</scope>
    <source>
        <strain evidence="1 2">TC161</strain>
    </source>
</reference>
<dbReference type="GeneID" id="28900819"/>
<name>A0A165JF16_XYLHT</name>
<accession>A0A165JF16</accession>
<dbReference type="RefSeq" id="XP_018191706.1">
    <property type="nucleotide sequence ID" value="XM_018335682.1"/>
</dbReference>
<dbReference type="AlphaFoldDB" id="A0A165JF16"/>
<evidence type="ECO:0000313" key="1">
    <source>
        <dbReference type="EMBL" id="KZF26151.1"/>
    </source>
</evidence>
<dbReference type="Proteomes" id="UP000076632">
    <property type="component" value="Unassembled WGS sequence"/>
</dbReference>
<dbReference type="InParanoid" id="A0A165JF16"/>
<evidence type="ECO:0000313" key="2">
    <source>
        <dbReference type="Proteomes" id="UP000076632"/>
    </source>
</evidence>
<gene>
    <name evidence="1" type="ORF">L228DRAFT_279391</name>
</gene>
<protein>
    <submittedName>
        <fullName evidence="1">Uncharacterized protein</fullName>
    </submittedName>
</protein>
<dbReference type="EMBL" id="KV407454">
    <property type="protein sequence ID" value="KZF26151.1"/>
    <property type="molecule type" value="Genomic_DNA"/>
</dbReference>
<proteinExistence type="predicted"/>
<organism evidence="1 2">
    <name type="scientific">Xylona heveae (strain CBS 132557 / TC161)</name>
    <dbReference type="NCBI Taxonomy" id="1328760"/>
    <lineage>
        <taxon>Eukaryota</taxon>
        <taxon>Fungi</taxon>
        <taxon>Dikarya</taxon>
        <taxon>Ascomycota</taxon>
        <taxon>Pezizomycotina</taxon>
        <taxon>Xylonomycetes</taxon>
        <taxon>Xylonales</taxon>
        <taxon>Xylonaceae</taxon>
        <taxon>Xylona</taxon>
    </lineage>
</organism>
<dbReference type="OrthoDB" id="1928087at2759"/>
<sequence>MSSCVNTLDLDKRTLKAKTWIDTRGLGPNDGGMLTIRITRFRINGNPPTLSLTSLPDSEFCDKYQNSCHPLGKPPICNLQSDTLDQNRPLPEIPTIFSLHSDTLDKELATLHYPTPLGLFHEQLMLDIVHQWKSFFDDHDAWGSSLLLYKTLCNALLRVAALDFDISDDLPSSCHDLPTSHIACPGWKANPANIFWYHQLLIVLCPDAADEQAGTQALQAAKVYLKGTSGKVILFSLPSIVVVTINSLHVQCSKPFPLLISFQDTEFDHSRAFDTMTDGLHLLKNIFTSVHWRANKQLMFKYYPFPIELWEKIYQYVDRGTRRKFAQAAPLFEQIYHSQVPELQGLRVISLPIHEWDTK</sequence>
<keyword evidence="2" id="KW-1185">Reference proteome</keyword>